<dbReference type="Proteomes" id="UP000092124">
    <property type="component" value="Unassembled WGS sequence"/>
</dbReference>
<dbReference type="Pfam" id="PF20884">
    <property type="entry name" value="MUM1-like_PWWP"/>
    <property type="match status" value="1"/>
</dbReference>
<dbReference type="SUPFAM" id="SSF63748">
    <property type="entry name" value="Tudor/PWWP/MBT"/>
    <property type="match status" value="1"/>
</dbReference>
<evidence type="ECO:0000313" key="3">
    <source>
        <dbReference type="EMBL" id="OBS69949.1"/>
    </source>
</evidence>
<reference evidence="3 4" key="1">
    <citation type="submission" date="2016-06" db="EMBL/GenBank/DDBJ databases">
        <title>The Draft Genome Sequence and Annotation of the Desert Woodrat Neotoma lepida.</title>
        <authorList>
            <person name="Campbell M."/>
            <person name="Oakeson K.F."/>
            <person name="Yandell M."/>
            <person name="Halpert J.R."/>
            <person name="Dearing D."/>
        </authorList>
    </citation>
    <scope>NUCLEOTIDE SEQUENCE [LARGE SCALE GENOMIC DNA]</scope>
    <source>
        <strain evidence="3">417</strain>
        <tissue evidence="3">Liver</tissue>
    </source>
</reference>
<dbReference type="STRING" id="56216.A0A1A6GVI2"/>
<dbReference type="Gene3D" id="6.10.300.20">
    <property type="match status" value="1"/>
</dbReference>
<sequence>MPPITRLRRSLRIASQKRKIHGLCAQCCLPELENQMRSKVSKTRVKRRADRVQKYHQATNVASAQEPNTIEQGMLVWFKFQDLPFWPAVVKSINKNDKMARVLLMEGSMQFEYRGIRVPLSKLKHLDCWEKLSLLRRASRVYGQGINWCLSMMDHYREDVACGSFLGSFMDYYTSQATITPAAPPPKEDHMEMHSKQ</sequence>
<keyword evidence="4" id="KW-1185">Reference proteome</keyword>
<dbReference type="PANTHER" id="PTHR31333:SF2">
    <property type="entry name" value="PWWP DOMAIN-CONTAINING DNA REPAIR FACTOR 4"/>
    <property type="match status" value="1"/>
</dbReference>
<dbReference type="PANTHER" id="PTHR31333">
    <property type="entry name" value="PWWP DOMAIN-CONTAINING DNA REPAIR FACTOR 3 FAMILY MEMBER"/>
    <property type="match status" value="1"/>
</dbReference>
<evidence type="ECO:0000259" key="2">
    <source>
        <dbReference type="Pfam" id="PF20884"/>
    </source>
</evidence>
<evidence type="ECO:0000313" key="4">
    <source>
        <dbReference type="Proteomes" id="UP000092124"/>
    </source>
</evidence>
<feature type="domain" description="MUM1-like PWWP" evidence="2">
    <location>
        <begin position="71"/>
        <end position="149"/>
    </location>
</feature>
<gene>
    <name evidence="3" type="ORF">A6R68_01511</name>
</gene>
<comment type="caution">
    <text evidence="3">The sequence shown here is derived from an EMBL/GenBank/DDBJ whole genome shotgun (WGS) entry which is preliminary data.</text>
</comment>
<comment type="similarity">
    <text evidence="1">Belongs to the PWWP3A family.</text>
</comment>
<name>A0A1A6GVI2_NEOLE</name>
<accession>A0A1A6GVI2</accession>
<dbReference type="EMBL" id="LZPO01066571">
    <property type="protein sequence ID" value="OBS69949.1"/>
    <property type="molecule type" value="Genomic_DNA"/>
</dbReference>
<proteinExistence type="inferred from homology"/>
<dbReference type="InterPro" id="IPR040263">
    <property type="entry name" value="PWP3A_3B_4"/>
</dbReference>
<organism evidence="3 4">
    <name type="scientific">Neotoma lepida</name>
    <name type="common">Desert woodrat</name>
    <dbReference type="NCBI Taxonomy" id="56216"/>
    <lineage>
        <taxon>Eukaryota</taxon>
        <taxon>Metazoa</taxon>
        <taxon>Chordata</taxon>
        <taxon>Craniata</taxon>
        <taxon>Vertebrata</taxon>
        <taxon>Euteleostomi</taxon>
        <taxon>Mammalia</taxon>
        <taxon>Eutheria</taxon>
        <taxon>Euarchontoglires</taxon>
        <taxon>Glires</taxon>
        <taxon>Rodentia</taxon>
        <taxon>Myomorpha</taxon>
        <taxon>Muroidea</taxon>
        <taxon>Cricetidae</taxon>
        <taxon>Neotominae</taxon>
        <taxon>Neotoma</taxon>
    </lineage>
</organism>
<dbReference type="FunFam" id="2.30.30.140:FF:000063">
    <property type="entry name" value="PWWP domain-containing DNA repair factor 3A"/>
    <property type="match status" value="1"/>
</dbReference>
<dbReference type="Gene3D" id="2.30.30.140">
    <property type="match status" value="1"/>
</dbReference>
<dbReference type="CDD" id="cd06080">
    <property type="entry name" value="PWWP_MUM1-like"/>
    <property type="match status" value="1"/>
</dbReference>
<dbReference type="InterPro" id="IPR035504">
    <property type="entry name" value="MUM1-like_PWWP"/>
</dbReference>
<evidence type="ECO:0000256" key="1">
    <source>
        <dbReference type="ARBA" id="ARBA00008188"/>
    </source>
</evidence>
<dbReference type="OrthoDB" id="10013064at2759"/>
<protein>
    <recommendedName>
        <fullName evidence="2">MUM1-like PWWP domain-containing protein</fullName>
    </recommendedName>
</protein>
<dbReference type="AlphaFoldDB" id="A0A1A6GVI2"/>